<feature type="transmembrane region" description="Helical" evidence="1">
    <location>
        <begin position="221"/>
        <end position="242"/>
    </location>
</feature>
<dbReference type="PANTHER" id="PTHR37308:SF1">
    <property type="entry name" value="POLYPRENYL-PHOSPHATE TRANSPORTER"/>
    <property type="match status" value="1"/>
</dbReference>
<feature type="transmembrane region" description="Helical" evidence="1">
    <location>
        <begin position="103"/>
        <end position="123"/>
    </location>
</feature>
<name>A0ABD5RSC1_9EURY</name>
<dbReference type="Proteomes" id="UP001596099">
    <property type="component" value="Unassembled WGS sequence"/>
</dbReference>
<feature type="transmembrane region" description="Helical" evidence="1">
    <location>
        <begin position="159"/>
        <end position="176"/>
    </location>
</feature>
<keyword evidence="1" id="KW-1133">Transmembrane helix</keyword>
<reference evidence="2 3" key="1">
    <citation type="journal article" date="2019" name="Int. J. Syst. Evol. Microbiol.">
        <title>The Global Catalogue of Microorganisms (GCM) 10K type strain sequencing project: providing services to taxonomists for standard genome sequencing and annotation.</title>
        <authorList>
            <consortium name="The Broad Institute Genomics Platform"/>
            <consortium name="The Broad Institute Genome Sequencing Center for Infectious Disease"/>
            <person name="Wu L."/>
            <person name="Ma J."/>
        </authorList>
    </citation>
    <scope>NUCLEOTIDE SEQUENCE [LARGE SCALE GENOMIC DNA]</scope>
    <source>
        <strain evidence="2 3">CGMCC 1.12543</strain>
    </source>
</reference>
<protein>
    <submittedName>
        <fullName evidence="2">DUF368 domain-containing protein</fullName>
    </submittedName>
</protein>
<organism evidence="2 3">
    <name type="scientific">Halomarina salina</name>
    <dbReference type="NCBI Taxonomy" id="1872699"/>
    <lineage>
        <taxon>Archaea</taxon>
        <taxon>Methanobacteriati</taxon>
        <taxon>Methanobacteriota</taxon>
        <taxon>Stenosarchaea group</taxon>
        <taxon>Halobacteria</taxon>
        <taxon>Halobacteriales</taxon>
        <taxon>Natronomonadaceae</taxon>
        <taxon>Halomarina</taxon>
    </lineage>
</organism>
<feature type="transmembrane region" description="Helical" evidence="1">
    <location>
        <begin position="135"/>
        <end position="153"/>
    </location>
</feature>
<evidence type="ECO:0000256" key="1">
    <source>
        <dbReference type="SAM" id="Phobius"/>
    </source>
</evidence>
<feature type="transmembrane region" description="Helical" evidence="1">
    <location>
        <begin position="183"/>
        <end position="201"/>
    </location>
</feature>
<dbReference type="InterPro" id="IPR007163">
    <property type="entry name" value="VCA0040-like"/>
</dbReference>
<evidence type="ECO:0000313" key="2">
    <source>
        <dbReference type="EMBL" id="MFC5973303.1"/>
    </source>
</evidence>
<dbReference type="RefSeq" id="WP_247417696.1">
    <property type="nucleotide sequence ID" value="NZ_JALLGW010000001.1"/>
</dbReference>
<keyword evidence="3" id="KW-1185">Reference proteome</keyword>
<gene>
    <name evidence="2" type="ORF">ACFPYI_18385</name>
</gene>
<accession>A0ABD5RSC1</accession>
<sequence length="323" mass="33611">MSVRAYLGVYLRGIAMGAADAVPGVSGGTIALITGIYERLVTAITELDPRALALLPGVTRAAGRTRLRERLVEMDIPFLMALGLGIVTALVSVARIVEYAQEHAPALMFAFFLGLIAASAVVLRDEIDLGSWGRVLAGLAGFALAVVAAVEVGTALPNSLPVLFVVGAIAISAMILPGISGSLILLLLGQYTYLTGTLSAFTDRLLDVARGGSLDTLVEPGTVVVTFCLGAVVGLLSVAHAVKYALTHYRRATLTFLVALMVGALYYPAEQVLVNVEAWTTTTTLAILASFVVGAVLVLGVDYVTGDIDLDADGEERPAPTAK</sequence>
<dbReference type="Pfam" id="PF04018">
    <property type="entry name" value="VCA0040-like"/>
    <property type="match status" value="1"/>
</dbReference>
<evidence type="ECO:0000313" key="3">
    <source>
        <dbReference type="Proteomes" id="UP001596099"/>
    </source>
</evidence>
<dbReference type="PANTHER" id="PTHR37308">
    <property type="entry name" value="INTEGRAL MEMBRANE PROTEIN"/>
    <property type="match status" value="1"/>
</dbReference>
<dbReference type="EMBL" id="JBHSQH010000001">
    <property type="protein sequence ID" value="MFC5973303.1"/>
    <property type="molecule type" value="Genomic_DNA"/>
</dbReference>
<feature type="transmembrane region" description="Helical" evidence="1">
    <location>
        <begin position="279"/>
        <end position="301"/>
    </location>
</feature>
<proteinExistence type="predicted"/>
<keyword evidence="1" id="KW-0472">Membrane</keyword>
<keyword evidence="1" id="KW-0812">Transmembrane</keyword>
<dbReference type="AlphaFoldDB" id="A0ABD5RSC1"/>
<feature type="transmembrane region" description="Helical" evidence="1">
    <location>
        <begin position="249"/>
        <end position="267"/>
    </location>
</feature>
<feature type="transmembrane region" description="Helical" evidence="1">
    <location>
        <begin position="76"/>
        <end position="97"/>
    </location>
</feature>
<comment type="caution">
    <text evidence="2">The sequence shown here is derived from an EMBL/GenBank/DDBJ whole genome shotgun (WGS) entry which is preliminary data.</text>
</comment>